<evidence type="ECO:0000313" key="2">
    <source>
        <dbReference type="Proteomes" id="UP000499080"/>
    </source>
</evidence>
<protein>
    <submittedName>
        <fullName evidence="1">Uncharacterized protein</fullName>
    </submittedName>
</protein>
<gene>
    <name evidence="1" type="ORF">AVEN_215367_1</name>
</gene>
<proteinExistence type="predicted"/>
<sequence length="126" mass="14062">MLKHYKTNAEVSVSSFSSLQAILNPFTLHRLVRLIQDQLLVHKHVSIGWIKTHAGHDGNDAADKFRQESHLGRNSNFCSSASLLCKDLYSKTFLLSGTSDGNQPQVDASYMNLFRNRASNSKIGLD</sequence>
<organism evidence="1 2">
    <name type="scientific">Araneus ventricosus</name>
    <name type="common">Orbweaver spider</name>
    <name type="synonym">Epeira ventricosa</name>
    <dbReference type="NCBI Taxonomy" id="182803"/>
    <lineage>
        <taxon>Eukaryota</taxon>
        <taxon>Metazoa</taxon>
        <taxon>Ecdysozoa</taxon>
        <taxon>Arthropoda</taxon>
        <taxon>Chelicerata</taxon>
        <taxon>Arachnida</taxon>
        <taxon>Araneae</taxon>
        <taxon>Araneomorphae</taxon>
        <taxon>Entelegynae</taxon>
        <taxon>Araneoidea</taxon>
        <taxon>Araneidae</taxon>
        <taxon>Araneus</taxon>
    </lineage>
</organism>
<dbReference type="Proteomes" id="UP000499080">
    <property type="component" value="Unassembled WGS sequence"/>
</dbReference>
<accession>A0A4Y2W5A2</accession>
<dbReference type="AlphaFoldDB" id="A0A4Y2W5A2"/>
<dbReference type="GO" id="GO:0003676">
    <property type="term" value="F:nucleic acid binding"/>
    <property type="evidence" value="ECO:0007669"/>
    <property type="project" value="InterPro"/>
</dbReference>
<comment type="caution">
    <text evidence="1">The sequence shown here is derived from an EMBL/GenBank/DDBJ whole genome shotgun (WGS) entry which is preliminary data.</text>
</comment>
<dbReference type="Gene3D" id="3.30.420.10">
    <property type="entry name" value="Ribonuclease H-like superfamily/Ribonuclease H"/>
    <property type="match status" value="1"/>
</dbReference>
<reference evidence="1 2" key="1">
    <citation type="journal article" date="2019" name="Sci. Rep.">
        <title>Orb-weaving spider Araneus ventricosus genome elucidates the spidroin gene catalogue.</title>
        <authorList>
            <person name="Kono N."/>
            <person name="Nakamura H."/>
            <person name="Ohtoshi R."/>
            <person name="Moran D.A.P."/>
            <person name="Shinohara A."/>
            <person name="Yoshida Y."/>
            <person name="Fujiwara M."/>
            <person name="Mori M."/>
            <person name="Tomita M."/>
            <person name="Arakawa K."/>
        </authorList>
    </citation>
    <scope>NUCLEOTIDE SEQUENCE [LARGE SCALE GENOMIC DNA]</scope>
</reference>
<dbReference type="EMBL" id="BGPR01055046">
    <property type="protein sequence ID" value="GBO31708.1"/>
    <property type="molecule type" value="Genomic_DNA"/>
</dbReference>
<dbReference type="InterPro" id="IPR036397">
    <property type="entry name" value="RNaseH_sf"/>
</dbReference>
<keyword evidence="2" id="KW-1185">Reference proteome</keyword>
<evidence type="ECO:0000313" key="1">
    <source>
        <dbReference type="EMBL" id="GBO31708.1"/>
    </source>
</evidence>
<name>A0A4Y2W5A2_ARAVE</name>